<dbReference type="OrthoDB" id="10261556at2759"/>
<dbReference type="Pfam" id="PF01612">
    <property type="entry name" value="DNA_pol_A_exo1"/>
    <property type="match status" value="1"/>
</dbReference>
<dbReference type="InterPro" id="IPR051132">
    <property type="entry name" value="3-5_Exonuclease_domain"/>
</dbReference>
<organism evidence="5 6">
    <name type="scientific">Coptis chinensis</name>
    <dbReference type="NCBI Taxonomy" id="261450"/>
    <lineage>
        <taxon>Eukaryota</taxon>
        <taxon>Viridiplantae</taxon>
        <taxon>Streptophyta</taxon>
        <taxon>Embryophyta</taxon>
        <taxon>Tracheophyta</taxon>
        <taxon>Spermatophyta</taxon>
        <taxon>Magnoliopsida</taxon>
        <taxon>Ranunculales</taxon>
        <taxon>Ranunculaceae</taxon>
        <taxon>Coptidoideae</taxon>
        <taxon>Coptis</taxon>
    </lineage>
</organism>
<dbReference type="GO" id="GO:0005737">
    <property type="term" value="C:cytoplasm"/>
    <property type="evidence" value="ECO:0007669"/>
    <property type="project" value="TreeGrafter"/>
</dbReference>
<protein>
    <recommendedName>
        <fullName evidence="4">3'-5' exonuclease domain-containing protein</fullName>
    </recommendedName>
</protein>
<evidence type="ECO:0000313" key="5">
    <source>
        <dbReference type="EMBL" id="KAF9610316.1"/>
    </source>
</evidence>
<evidence type="ECO:0000256" key="3">
    <source>
        <dbReference type="SAM" id="MobiDB-lite"/>
    </source>
</evidence>
<evidence type="ECO:0000256" key="2">
    <source>
        <dbReference type="ARBA" id="ARBA00022801"/>
    </source>
</evidence>
<dbReference type="Proteomes" id="UP000631114">
    <property type="component" value="Unassembled WGS sequence"/>
</dbReference>
<dbReference type="EMBL" id="JADFTS010000004">
    <property type="protein sequence ID" value="KAF9610316.1"/>
    <property type="molecule type" value="Genomic_DNA"/>
</dbReference>
<dbReference type="Gene3D" id="3.30.420.10">
    <property type="entry name" value="Ribonuclease H-like superfamily/Ribonuclease H"/>
    <property type="match status" value="1"/>
</dbReference>
<dbReference type="InterPro" id="IPR002562">
    <property type="entry name" value="3'-5'_exonuclease_dom"/>
</dbReference>
<proteinExistence type="predicted"/>
<name>A0A835M4E0_9MAGN</name>
<dbReference type="InterPro" id="IPR012337">
    <property type="entry name" value="RNaseH-like_sf"/>
</dbReference>
<dbReference type="GO" id="GO:0008408">
    <property type="term" value="F:3'-5' exonuclease activity"/>
    <property type="evidence" value="ECO:0007669"/>
    <property type="project" value="InterPro"/>
</dbReference>
<comment type="caution">
    <text evidence="5">The sequence shown here is derived from an EMBL/GenBank/DDBJ whole genome shotgun (WGS) entry which is preliminary data.</text>
</comment>
<evidence type="ECO:0000259" key="4">
    <source>
        <dbReference type="Pfam" id="PF01612"/>
    </source>
</evidence>
<sequence length="249" mass="28789">MENEDLEHHRNSNRKLPENLTVTIFGDWRARFVSYKDEETNEDIKTEQHPNHNNPNKPFRDFTVTVFGNRVTTTVTRRAKVVRQWISRIRNMNRYKTDKSIVVGLGVQWRPPSSNKVATLQLCVGSRCLIFQICRSNSIPWSLREFLSNGVATFVGVRNYNDADMLFRDYKLRVKNVLELGKLAGNRGASMEYLASSVLGFDGVMKLEEVGRSDWGHKELTQEQVEYACVDAYVSFQIGKKLQAWKYVC</sequence>
<feature type="domain" description="3'-5' exonuclease" evidence="4">
    <location>
        <begin position="113"/>
        <end position="243"/>
    </location>
</feature>
<feature type="region of interest" description="Disordered" evidence="3">
    <location>
        <begin position="39"/>
        <end position="59"/>
    </location>
</feature>
<keyword evidence="6" id="KW-1185">Reference proteome</keyword>
<gene>
    <name evidence="5" type="ORF">IFM89_021986</name>
</gene>
<dbReference type="GO" id="GO:0006139">
    <property type="term" value="P:nucleobase-containing compound metabolic process"/>
    <property type="evidence" value="ECO:0007669"/>
    <property type="project" value="InterPro"/>
</dbReference>
<dbReference type="AlphaFoldDB" id="A0A835M4E0"/>
<dbReference type="GO" id="GO:0005634">
    <property type="term" value="C:nucleus"/>
    <property type="evidence" value="ECO:0007669"/>
    <property type="project" value="TreeGrafter"/>
</dbReference>
<reference evidence="5 6" key="1">
    <citation type="submission" date="2020-10" db="EMBL/GenBank/DDBJ databases">
        <title>The Coptis chinensis genome and diversification of protoberbering-type alkaloids.</title>
        <authorList>
            <person name="Wang B."/>
            <person name="Shu S."/>
            <person name="Song C."/>
            <person name="Liu Y."/>
        </authorList>
    </citation>
    <scope>NUCLEOTIDE SEQUENCE [LARGE SCALE GENOMIC DNA]</scope>
    <source>
        <strain evidence="5">HL-2020</strain>
        <tissue evidence="5">Leaf</tissue>
    </source>
</reference>
<evidence type="ECO:0000313" key="6">
    <source>
        <dbReference type="Proteomes" id="UP000631114"/>
    </source>
</evidence>
<keyword evidence="2" id="KW-0378">Hydrolase</keyword>
<accession>A0A835M4E0</accession>
<evidence type="ECO:0000256" key="1">
    <source>
        <dbReference type="ARBA" id="ARBA00022722"/>
    </source>
</evidence>
<dbReference type="CDD" id="cd06141">
    <property type="entry name" value="WRN_exo"/>
    <property type="match status" value="1"/>
</dbReference>
<keyword evidence="1" id="KW-0540">Nuclease</keyword>
<dbReference type="GO" id="GO:0003676">
    <property type="term" value="F:nucleic acid binding"/>
    <property type="evidence" value="ECO:0007669"/>
    <property type="project" value="InterPro"/>
</dbReference>
<feature type="compositionally biased region" description="Basic and acidic residues" evidence="3">
    <location>
        <begin position="39"/>
        <end position="50"/>
    </location>
</feature>
<dbReference type="PANTHER" id="PTHR13620:SF59">
    <property type="entry name" value="POLYNUCLEOTIDYL TRANSFERASE, RIBONUCLEASE H-LIKE SUPERFAMILY PROTEIN"/>
    <property type="match status" value="1"/>
</dbReference>
<dbReference type="PANTHER" id="PTHR13620">
    <property type="entry name" value="3-5 EXONUCLEASE"/>
    <property type="match status" value="1"/>
</dbReference>
<dbReference type="SUPFAM" id="SSF53098">
    <property type="entry name" value="Ribonuclease H-like"/>
    <property type="match status" value="1"/>
</dbReference>
<dbReference type="InterPro" id="IPR036397">
    <property type="entry name" value="RNaseH_sf"/>
</dbReference>